<reference evidence="3" key="1">
    <citation type="submission" date="2015-08" db="EMBL/GenBank/DDBJ databases">
        <title>Fjat-14210 dsm16467.</title>
        <authorList>
            <person name="Liu B."/>
            <person name="Wang J."/>
            <person name="Zhu Y."/>
            <person name="Liu G."/>
            <person name="Chen Q."/>
            <person name="Chen Z."/>
            <person name="Lan J."/>
            <person name="Che J."/>
            <person name="Ge C."/>
            <person name="Shi H."/>
            <person name="Pan Z."/>
            <person name="Liu X."/>
        </authorList>
    </citation>
    <scope>NUCLEOTIDE SEQUENCE [LARGE SCALE GENOMIC DNA]</scope>
    <source>
        <strain evidence="3">DSM 16467</strain>
    </source>
</reference>
<proteinExistence type="predicted"/>
<dbReference type="Proteomes" id="UP000037558">
    <property type="component" value="Unassembled WGS sequence"/>
</dbReference>
<accession>A0A0M0LAL2</accession>
<feature type="region of interest" description="Disordered" evidence="1">
    <location>
        <begin position="152"/>
        <end position="175"/>
    </location>
</feature>
<keyword evidence="3" id="KW-1185">Reference proteome</keyword>
<comment type="caution">
    <text evidence="2">The sequence shown here is derived from an EMBL/GenBank/DDBJ whole genome shotgun (WGS) entry which is preliminary data.</text>
</comment>
<evidence type="ECO:0000256" key="1">
    <source>
        <dbReference type="SAM" id="MobiDB-lite"/>
    </source>
</evidence>
<name>A0A0M0LAL2_9BACI</name>
<dbReference type="EMBL" id="LILC01000006">
    <property type="protein sequence ID" value="KOO48140.1"/>
    <property type="molecule type" value="Genomic_DNA"/>
</dbReference>
<dbReference type="PATRIC" id="fig|284581.3.peg.1349"/>
<evidence type="ECO:0008006" key="4">
    <source>
        <dbReference type="Google" id="ProtNLM"/>
    </source>
</evidence>
<evidence type="ECO:0000313" key="3">
    <source>
        <dbReference type="Proteomes" id="UP000037558"/>
    </source>
</evidence>
<dbReference type="OrthoDB" id="2922177at2"/>
<sequence length="492" mass="57156">MKKILIAVGDEKYTRILRDELSPVEGFKLCKNDVHHMRYLHELIEDEAPDIVIVHEKYLESAIKGKVERETEWLQTFKVLRSRYEDGLRIVFLCERPRGDHFLSELVKVNVLDIFNENAIEMQSFTEQLLDRPRFARVNKFVLSDRELEDLQLADKPPEEPMEQPVSTKQSVDQTVVTPAKPTKQPIVKQKIVEKKIVEKQVVKREIKFEVKPQTTAFVGVPVGSKLILVGGNGKRTGATFFSHQLAFKLADYQLSVSYIENPFAYAYTYDRYYGQDEAPDYVSPFYTEVEGALPMWAQSQSWKLNNVNMVIQNPLREEVYGEELTTDKLLRIIMAQRTTFTIVDIGDAWDHPVIQPLFGMADQIVLMIDSDVIQTQILMEKQPYKMLFDHTGLKEHIRVVMNKASREMASHELFESTYDYVETIPMLDRDEVFKSEMKRRPLSENKVLDPMIDEALQPFIEELVPKELQKTAKKKASFLKFPKLSIKTNRQ</sequence>
<dbReference type="AlphaFoldDB" id="A0A0M0LAL2"/>
<dbReference type="RefSeq" id="WP_053400285.1">
    <property type="nucleotide sequence ID" value="NZ_LILC01000006.1"/>
</dbReference>
<gene>
    <name evidence="2" type="ORF">AMD01_04850</name>
</gene>
<dbReference type="STRING" id="284581.AMD01_04850"/>
<protein>
    <recommendedName>
        <fullName evidence="4">Flp pilus assembly protein, ATPase CpaE</fullName>
    </recommendedName>
</protein>
<evidence type="ECO:0000313" key="2">
    <source>
        <dbReference type="EMBL" id="KOO48140.1"/>
    </source>
</evidence>
<organism evidence="2 3">
    <name type="scientific">Priestia koreensis</name>
    <dbReference type="NCBI Taxonomy" id="284581"/>
    <lineage>
        <taxon>Bacteria</taxon>
        <taxon>Bacillati</taxon>
        <taxon>Bacillota</taxon>
        <taxon>Bacilli</taxon>
        <taxon>Bacillales</taxon>
        <taxon>Bacillaceae</taxon>
        <taxon>Priestia</taxon>
    </lineage>
</organism>
<feature type="compositionally biased region" description="Polar residues" evidence="1">
    <location>
        <begin position="165"/>
        <end position="175"/>
    </location>
</feature>